<comment type="caution">
    <text evidence="1">The sequence shown here is derived from an EMBL/GenBank/DDBJ whole genome shotgun (WGS) entry which is preliminary data.</text>
</comment>
<sequence length="33" mass="3846">MPNMSKSICLEKRHANPLRHSFFEASLLLSMQQ</sequence>
<keyword evidence="2" id="KW-1185">Reference proteome</keyword>
<protein>
    <submittedName>
        <fullName evidence="1">Uncharacterized protein</fullName>
    </submittedName>
</protein>
<name>A0ACC3YVL2_COLTU</name>
<evidence type="ECO:0000313" key="1">
    <source>
        <dbReference type="EMBL" id="KAL0935496.1"/>
    </source>
</evidence>
<proteinExistence type="predicted"/>
<gene>
    <name evidence="1" type="ORF">CTRU02_210087</name>
</gene>
<dbReference type="EMBL" id="VUJX02000006">
    <property type="protein sequence ID" value="KAL0935496.1"/>
    <property type="molecule type" value="Genomic_DNA"/>
</dbReference>
<accession>A0ACC3YVL2</accession>
<dbReference type="Proteomes" id="UP000805649">
    <property type="component" value="Unassembled WGS sequence"/>
</dbReference>
<evidence type="ECO:0000313" key="2">
    <source>
        <dbReference type="Proteomes" id="UP000805649"/>
    </source>
</evidence>
<organism evidence="1 2">
    <name type="scientific">Colletotrichum truncatum</name>
    <name type="common">Anthracnose fungus</name>
    <name type="synonym">Colletotrichum capsici</name>
    <dbReference type="NCBI Taxonomy" id="5467"/>
    <lineage>
        <taxon>Eukaryota</taxon>
        <taxon>Fungi</taxon>
        <taxon>Dikarya</taxon>
        <taxon>Ascomycota</taxon>
        <taxon>Pezizomycotina</taxon>
        <taxon>Sordariomycetes</taxon>
        <taxon>Hypocreomycetidae</taxon>
        <taxon>Glomerellales</taxon>
        <taxon>Glomerellaceae</taxon>
        <taxon>Colletotrichum</taxon>
        <taxon>Colletotrichum truncatum species complex</taxon>
    </lineage>
</organism>
<reference evidence="1 2" key="1">
    <citation type="journal article" date="2020" name="Phytopathology">
        <title>Genome Sequence Resources of Colletotrichum truncatum, C. plurivorum, C. musicola, and C. sojae: Four Species Pathogenic to Soybean (Glycine max).</title>
        <authorList>
            <person name="Rogerio F."/>
            <person name="Boufleur T.R."/>
            <person name="Ciampi-Guillardi M."/>
            <person name="Sukno S.A."/>
            <person name="Thon M.R."/>
            <person name="Massola Junior N.S."/>
            <person name="Baroncelli R."/>
        </authorList>
    </citation>
    <scope>NUCLEOTIDE SEQUENCE [LARGE SCALE GENOMIC DNA]</scope>
    <source>
        <strain evidence="1 2">CMES1059</strain>
    </source>
</reference>